<feature type="domain" description="FAD dependent oxidoreductase" evidence="6">
    <location>
        <begin position="6"/>
        <end position="348"/>
    </location>
</feature>
<evidence type="ECO:0000256" key="1">
    <source>
        <dbReference type="ARBA" id="ARBA00001974"/>
    </source>
</evidence>
<keyword evidence="4" id="KW-0274">FAD</keyword>
<protein>
    <recommendedName>
        <fullName evidence="6">FAD dependent oxidoreductase domain-containing protein</fullName>
    </recommendedName>
</protein>
<dbReference type="SUPFAM" id="SSF51905">
    <property type="entry name" value="FAD/NAD(P)-binding domain"/>
    <property type="match status" value="1"/>
</dbReference>
<dbReference type="EMBL" id="JAXOVC010000003">
    <property type="protein sequence ID" value="KAK4504457.1"/>
    <property type="molecule type" value="Genomic_DNA"/>
</dbReference>
<dbReference type="Gene3D" id="3.50.50.60">
    <property type="entry name" value="FAD/NAD(P)-binding domain"/>
    <property type="match status" value="1"/>
</dbReference>
<evidence type="ECO:0000256" key="2">
    <source>
        <dbReference type="ARBA" id="ARBA00010989"/>
    </source>
</evidence>
<evidence type="ECO:0000313" key="8">
    <source>
        <dbReference type="Proteomes" id="UP001305779"/>
    </source>
</evidence>
<dbReference type="InterPro" id="IPR036188">
    <property type="entry name" value="FAD/NAD-bd_sf"/>
</dbReference>
<dbReference type="Pfam" id="PF01266">
    <property type="entry name" value="DAO"/>
    <property type="match status" value="1"/>
</dbReference>
<dbReference type="Gene3D" id="3.30.9.10">
    <property type="entry name" value="D-Amino Acid Oxidase, subunit A, domain 2"/>
    <property type="match status" value="1"/>
</dbReference>
<gene>
    <name evidence="7" type="ORF">PRZ48_005373</name>
</gene>
<proteinExistence type="inferred from homology"/>
<dbReference type="InterPro" id="IPR006076">
    <property type="entry name" value="FAD-dep_OxRdtase"/>
</dbReference>
<comment type="similarity">
    <text evidence="2">Belongs to the MSOX/MTOX family.</text>
</comment>
<dbReference type="PANTHER" id="PTHR10961">
    <property type="entry name" value="PEROXISOMAL SARCOSINE OXIDASE"/>
    <property type="match status" value="1"/>
</dbReference>
<comment type="caution">
    <text evidence="7">The sequence shown here is derived from an EMBL/GenBank/DDBJ whole genome shotgun (WGS) entry which is preliminary data.</text>
</comment>
<keyword evidence="8" id="KW-1185">Reference proteome</keyword>
<keyword evidence="3" id="KW-0285">Flavoprotein</keyword>
<name>A0ABR0ESJ3_ZASCE</name>
<dbReference type="PANTHER" id="PTHR10961:SF15">
    <property type="entry name" value="FAD DEPENDENT OXIDOREDUCTASE DOMAIN-CONTAINING PROTEIN"/>
    <property type="match status" value="1"/>
</dbReference>
<evidence type="ECO:0000256" key="4">
    <source>
        <dbReference type="ARBA" id="ARBA00022827"/>
    </source>
</evidence>
<evidence type="ECO:0000313" key="7">
    <source>
        <dbReference type="EMBL" id="KAK4504457.1"/>
    </source>
</evidence>
<dbReference type="InterPro" id="IPR045170">
    <property type="entry name" value="MTOX"/>
</dbReference>
<organism evidence="7 8">
    <name type="scientific">Zasmidium cellare</name>
    <name type="common">Wine cellar mold</name>
    <name type="synonym">Racodium cellare</name>
    <dbReference type="NCBI Taxonomy" id="395010"/>
    <lineage>
        <taxon>Eukaryota</taxon>
        <taxon>Fungi</taxon>
        <taxon>Dikarya</taxon>
        <taxon>Ascomycota</taxon>
        <taxon>Pezizomycotina</taxon>
        <taxon>Dothideomycetes</taxon>
        <taxon>Dothideomycetidae</taxon>
        <taxon>Mycosphaerellales</taxon>
        <taxon>Mycosphaerellaceae</taxon>
        <taxon>Zasmidium</taxon>
    </lineage>
</organism>
<dbReference type="Proteomes" id="UP001305779">
    <property type="component" value="Unassembled WGS sequence"/>
</dbReference>
<evidence type="ECO:0000259" key="6">
    <source>
        <dbReference type="Pfam" id="PF01266"/>
    </source>
</evidence>
<evidence type="ECO:0000256" key="3">
    <source>
        <dbReference type="ARBA" id="ARBA00022630"/>
    </source>
</evidence>
<accession>A0ABR0ESJ3</accession>
<comment type="cofactor">
    <cofactor evidence="1">
        <name>FAD</name>
        <dbReference type="ChEBI" id="CHEBI:57692"/>
    </cofactor>
</comment>
<sequence>MDPSPKILIIGAGVFGLSTALHLARRGYTNIHLFDSQDYVSNAYHSSASASCDENKIIRASYGDSVLYRDLAFEAIDEWEKWNGESGRKLWDRCGLLRIGQELSEGEGRTQANLRGVSDAGDRRRAEGDGVLRAKLDPLGRVARGLEVDGYFDGSAGFVMASEACEFALHLCRKAGVQTLFGLGNGVVSLIKTENKVTGILTADGTSHPSDLVIVACGGWTPSFLPETEDLIETTAGSIITFRLPIHRQDLWGKFAPKNFPVWCWNMSSYDREKRRVAGIFGFPRTSEGVVKLCFTGAQWTDYTHRSQESDRLISFPRTETDGKIPEEAMLALRSFCAENLPELLDLEPEQCRLC</sequence>
<keyword evidence="5" id="KW-0560">Oxidoreductase</keyword>
<evidence type="ECO:0000256" key="5">
    <source>
        <dbReference type="ARBA" id="ARBA00023002"/>
    </source>
</evidence>
<reference evidence="7 8" key="1">
    <citation type="journal article" date="2023" name="G3 (Bethesda)">
        <title>A chromosome-level genome assembly of Zasmidium syzygii isolated from banana leaves.</title>
        <authorList>
            <person name="van Westerhoven A.C."/>
            <person name="Mehrabi R."/>
            <person name="Talebi R."/>
            <person name="Steentjes M.B.F."/>
            <person name="Corcolon B."/>
            <person name="Chong P.A."/>
            <person name="Kema G.H.J."/>
            <person name="Seidl M.F."/>
        </authorList>
    </citation>
    <scope>NUCLEOTIDE SEQUENCE [LARGE SCALE GENOMIC DNA]</scope>
    <source>
        <strain evidence="7 8">P124</strain>
    </source>
</reference>